<evidence type="ECO:0000256" key="1">
    <source>
        <dbReference type="SAM" id="MobiDB-lite"/>
    </source>
</evidence>
<dbReference type="GO" id="GO:0000963">
    <property type="term" value="P:mitochondrial RNA processing"/>
    <property type="evidence" value="ECO:0007669"/>
    <property type="project" value="TreeGrafter"/>
</dbReference>
<dbReference type="PANTHER" id="PTHR21228">
    <property type="entry name" value="FAST LEU-RICH DOMAIN-CONTAINING"/>
    <property type="match status" value="1"/>
</dbReference>
<dbReference type="GO" id="GO:0044528">
    <property type="term" value="P:regulation of mitochondrial mRNA stability"/>
    <property type="evidence" value="ECO:0007669"/>
    <property type="project" value="TreeGrafter"/>
</dbReference>
<dbReference type="EMBL" id="CAMXCT010000261">
    <property type="protein sequence ID" value="CAI3976319.1"/>
    <property type="molecule type" value="Genomic_DNA"/>
</dbReference>
<dbReference type="GO" id="GO:0005759">
    <property type="term" value="C:mitochondrial matrix"/>
    <property type="evidence" value="ECO:0007669"/>
    <property type="project" value="TreeGrafter"/>
</dbReference>
<comment type="caution">
    <text evidence="3">The sequence shown here is derived from an EMBL/GenBank/DDBJ whole genome shotgun (WGS) entry which is preliminary data.</text>
</comment>
<dbReference type="InterPro" id="IPR058917">
    <property type="entry name" value="RESC6_dom"/>
</dbReference>
<dbReference type="EMBL" id="CAMXCT020000261">
    <property type="protein sequence ID" value="CAL1129694.1"/>
    <property type="molecule type" value="Genomic_DNA"/>
</dbReference>
<dbReference type="EMBL" id="CAMXCT030000261">
    <property type="protein sequence ID" value="CAL4763631.1"/>
    <property type="molecule type" value="Genomic_DNA"/>
</dbReference>
<reference evidence="4" key="2">
    <citation type="submission" date="2024-04" db="EMBL/GenBank/DDBJ databases">
        <authorList>
            <person name="Chen Y."/>
            <person name="Shah S."/>
            <person name="Dougan E. K."/>
            <person name="Thang M."/>
            <person name="Chan C."/>
        </authorList>
    </citation>
    <scope>NUCLEOTIDE SEQUENCE [LARGE SCALE GENOMIC DNA]</scope>
</reference>
<evidence type="ECO:0000259" key="2">
    <source>
        <dbReference type="Pfam" id="PF26188"/>
    </source>
</evidence>
<evidence type="ECO:0000313" key="6">
    <source>
        <dbReference type="Proteomes" id="UP001152797"/>
    </source>
</evidence>
<reference evidence="3" key="1">
    <citation type="submission" date="2022-10" db="EMBL/GenBank/DDBJ databases">
        <authorList>
            <person name="Chen Y."/>
            <person name="Dougan E. K."/>
            <person name="Chan C."/>
            <person name="Rhodes N."/>
            <person name="Thang M."/>
        </authorList>
    </citation>
    <scope>NUCLEOTIDE SEQUENCE</scope>
</reference>
<evidence type="ECO:0000313" key="3">
    <source>
        <dbReference type="EMBL" id="CAI3976319.1"/>
    </source>
</evidence>
<dbReference type="Proteomes" id="UP001152797">
    <property type="component" value="Unassembled WGS sequence"/>
</dbReference>
<gene>
    <name evidence="3" type="ORF">C1SCF055_LOCUS4544</name>
</gene>
<protein>
    <submittedName>
        <fullName evidence="5">RAP domain-containing protein, chloroplastic (AtRAP)</fullName>
    </submittedName>
</protein>
<dbReference type="PANTHER" id="PTHR21228:SF40">
    <property type="entry name" value="LD45607P"/>
    <property type="match status" value="1"/>
</dbReference>
<evidence type="ECO:0000313" key="4">
    <source>
        <dbReference type="EMBL" id="CAL1129694.1"/>
    </source>
</evidence>
<keyword evidence="6" id="KW-1185">Reference proteome</keyword>
<sequence length="681" mass="76186">MQSFYQAESLGEGTGDQPTDGSKSSSSWYGSFRPKARQLPPIFSSLSGRGSEAVSIDKRIRDANSLSELLSIIKDRVETFDEGSLVIALCTGAKMVDDRSFSSLSSNHTWLLLHDRLCEAIPRLEPRGLSMVAYAIAKLGENKEVMLAELARVSILKAADFSATDVAKICWAFSKLDFIDGALNFWKEMANVVLKQVATARHVELSMIAWAFGTAQQGHPAMYAEIADCALRTMQELTPQCLANVAVAFARQNLSYPELFGAISRRAMTVIKDFADFDATNLCWAQARAQQVDHELFHQLATHTVASRYVKRYSAEMAAQMCWAFAVAKVQHEGLFSELTDFIARHASVFEVQYVANCAWSYASLGVRDNAAWQALARECKGGRLWRYPEDQLSAVCWAFARIRWHDAELFQDMLQVASHRLPEFQPQSLINFLSAVIVLWEEDWLSTGSFEDLHEIEAREDLKEILEGLVESVLAELKSSDKKLQVEELAMVEHLLDRTQEWRGKVSTREGRQNAAKVNLAAEDPLEPDDLSAAEAPFRETSATHCRSSVTATAPVAESLPEVDAIPDFRQMSFADWLTSIDPCGDMLCYQPALEECYDTVAQVVQTYTLLDKDSNGKTLDPLLFTDLGISEVHRSLFTKWFARCGVQEPWKAESPSKHLRYSGFIQSSKNLRLRSIPPA</sequence>
<feature type="region of interest" description="Disordered" evidence="1">
    <location>
        <begin position="1"/>
        <end position="33"/>
    </location>
</feature>
<dbReference type="AlphaFoldDB" id="A0A9P1BN15"/>
<feature type="domain" description="RNA-editing substrate-binding complex 6 protein" evidence="2">
    <location>
        <begin position="123"/>
        <end position="370"/>
    </location>
</feature>
<dbReference type="OrthoDB" id="435848at2759"/>
<dbReference type="InterPro" id="IPR050870">
    <property type="entry name" value="FAST_kinase"/>
</dbReference>
<proteinExistence type="predicted"/>
<evidence type="ECO:0000313" key="5">
    <source>
        <dbReference type="EMBL" id="CAL4763631.1"/>
    </source>
</evidence>
<accession>A0A9P1BN15</accession>
<dbReference type="GO" id="GO:0003723">
    <property type="term" value="F:RNA binding"/>
    <property type="evidence" value="ECO:0007669"/>
    <property type="project" value="TreeGrafter"/>
</dbReference>
<organism evidence="3">
    <name type="scientific">Cladocopium goreaui</name>
    <dbReference type="NCBI Taxonomy" id="2562237"/>
    <lineage>
        <taxon>Eukaryota</taxon>
        <taxon>Sar</taxon>
        <taxon>Alveolata</taxon>
        <taxon>Dinophyceae</taxon>
        <taxon>Suessiales</taxon>
        <taxon>Symbiodiniaceae</taxon>
        <taxon>Cladocopium</taxon>
    </lineage>
</organism>
<dbReference type="GO" id="GO:0035770">
    <property type="term" value="C:ribonucleoprotein granule"/>
    <property type="evidence" value="ECO:0007669"/>
    <property type="project" value="TreeGrafter"/>
</dbReference>
<name>A0A9P1BN15_9DINO</name>
<dbReference type="Pfam" id="PF26188">
    <property type="entry name" value="RESC6"/>
    <property type="match status" value="1"/>
</dbReference>